<proteinExistence type="predicted"/>
<evidence type="ECO:0000313" key="2">
    <source>
        <dbReference type="Proteomes" id="UP000324800"/>
    </source>
</evidence>
<evidence type="ECO:0000313" key="1">
    <source>
        <dbReference type="EMBL" id="KAA6338322.1"/>
    </source>
</evidence>
<reference evidence="1 2" key="1">
    <citation type="submission" date="2019-03" db="EMBL/GenBank/DDBJ databases">
        <title>Single cell metagenomics reveals metabolic interactions within the superorganism composed of flagellate Streblomastix strix and complex community of Bacteroidetes bacteria on its surface.</title>
        <authorList>
            <person name="Treitli S.C."/>
            <person name="Kolisko M."/>
            <person name="Husnik F."/>
            <person name="Keeling P."/>
            <person name="Hampl V."/>
        </authorList>
    </citation>
    <scope>NUCLEOTIDE SEQUENCE [LARGE SCALE GENOMIC DNA]</scope>
    <source>
        <strain evidence="1">ST1C</strain>
    </source>
</reference>
<accession>A0A5J4RY64</accession>
<dbReference type="EMBL" id="SNRW01041276">
    <property type="protein sequence ID" value="KAA6338322.1"/>
    <property type="molecule type" value="Genomic_DNA"/>
</dbReference>
<comment type="caution">
    <text evidence="1">The sequence shown here is derived from an EMBL/GenBank/DDBJ whole genome shotgun (WGS) entry which is preliminary data.</text>
</comment>
<name>A0A5J4RY64_9EUKA</name>
<feature type="non-terminal residue" evidence="1">
    <location>
        <position position="161"/>
    </location>
</feature>
<protein>
    <submittedName>
        <fullName evidence="1">Uncharacterized protein</fullName>
    </submittedName>
</protein>
<dbReference type="AlphaFoldDB" id="A0A5J4RY64"/>
<sequence>MNENQIKDKIESIAGKETVQFVKIDCVGKTNYQINKARVVMKKKEFGQLAIDKQSKIYPLKVEWFVPLAERKFKQTEQYLTGQVNQLKEILQSQMKFALQIINPEFASKTMYQSEQRQEQKFGLNFGFERQSQSIPDILRINPVKNIRPQMQYYGQDPFMG</sequence>
<gene>
    <name evidence="1" type="ORF">EZS28_052710</name>
</gene>
<organism evidence="1 2">
    <name type="scientific">Streblomastix strix</name>
    <dbReference type="NCBI Taxonomy" id="222440"/>
    <lineage>
        <taxon>Eukaryota</taxon>
        <taxon>Metamonada</taxon>
        <taxon>Preaxostyla</taxon>
        <taxon>Oxymonadida</taxon>
        <taxon>Streblomastigidae</taxon>
        <taxon>Streblomastix</taxon>
    </lineage>
</organism>
<dbReference type="Proteomes" id="UP000324800">
    <property type="component" value="Unassembled WGS sequence"/>
</dbReference>